<feature type="coiled-coil region" evidence="5">
    <location>
        <begin position="384"/>
        <end position="418"/>
    </location>
</feature>
<evidence type="ECO:0000256" key="2">
    <source>
        <dbReference type="ARBA" id="ARBA00022692"/>
    </source>
</evidence>
<feature type="domain" description="Neurotransmitter-gated ion-channel ligand-binding" evidence="8">
    <location>
        <begin position="50"/>
        <end position="217"/>
    </location>
</feature>
<dbReference type="Gene3D" id="2.70.170.10">
    <property type="entry name" value="Neurotransmitter-gated ion-channel ligand-binding domain"/>
    <property type="match status" value="1"/>
</dbReference>
<keyword evidence="2 7" id="KW-0812">Transmembrane</keyword>
<dbReference type="InterPro" id="IPR036719">
    <property type="entry name" value="Neuro-gated_channel_TM_sf"/>
</dbReference>
<keyword evidence="3 7" id="KW-1133">Transmembrane helix</keyword>
<dbReference type="GO" id="GO:0016020">
    <property type="term" value="C:membrane"/>
    <property type="evidence" value="ECO:0007669"/>
    <property type="project" value="UniProtKB-SubCell"/>
</dbReference>
<keyword evidence="4 7" id="KW-0472">Membrane</keyword>
<evidence type="ECO:0000313" key="10">
    <source>
        <dbReference type="RefSeq" id="XP_013383172.1"/>
    </source>
</evidence>
<dbReference type="GO" id="GO:0005230">
    <property type="term" value="F:extracellular ligand-gated monoatomic ion channel activity"/>
    <property type="evidence" value="ECO:0007669"/>
    <property type="project" value="InterPro"/>
</dbReference>
<feature type="compositionally biased region" description="Basic residues" evidence="6">
    <location>
        <begin position="425"/>
        <end position="437"/>
    </location>
</feature>
<name>A0A1S3HAV6_LINAN</name>
<keyword evidence="10" id="KW-0675">Receptor</keyword>
<evidence type="ECO:0000256" key="4">
    <source>
        <dbReference type="ARBA" id="ARBA00023136"/>
    </source>
</evidence>
<dbReference type="RefSeq" id="XP_013383172.1">
    <property type="nucleotide sequence ID" value="XM_013527718.1"/>
</dbReference>
<evidence type="ECO:0000313" key="9">
    <source>
        <dbReference type="Proteomes" id="UP000085678"/>
    </source>
</evidence>
<dbReference type="Pfam" id="PF02931">
    <property type="entry name" value="Neur_chan_LBD"/>
    <property type="match status" value="1"/>
</dbReference>
<dbReference type="Gene3D" id="1.20.58.390">
    <property type="entry name" value="Neurotransmitter-gated ion-channel transmembrane domain"/>
    <property type="match status" value="1"/>
</dbReference>
<feature type="transmembrane region" description="Helical" evidence="7">
    <location>
        <begin position="301"/>
        <end position="321"/>
    </location>
</feature>
<dbReference type="InterPro" id="IPR038050">
    <property type="entry name" value="Neuro_actylchol_rec"/>
</dbReference>
<proteinExistence type="predicted"/>
<evidence type="ECO:0000259" key="8">
    <source>
        <dbReference type="Pfam" id="PF02931"/>
    </source>
</evidence>
<dbReference type="InterPro" id="IPR036734">
    <property type="entry name" value="Neur_chan_lig-bd_sf"/>
</dbReference>
<dbReference type="AlphaFoldDB" id="A0A1S3HAV6"/>
<dbReference type="OrthoDB" id="203862at2759"/>
<feature type="region of interest" description="Disordered" evidence="6">
    <location>
        <begin position="418"/>
        <end position="473"/>
    </location>
</feature>
<feature type="transmembrane region" description="Helical" evidence="7">
    <location>
        <begin position="277"/>
        <end position="294"/>
    </location>
</feature>
<organism evidence="9 10">
    <name type="scientific">Lingula anatina</name>
    <name type="common">Brachiopod</name>
    <name type="synonym">Lingula unguis</name>
    <dbReference type="NCBI Taxonomy" id="7574"/>
    <lineage>
        <taxon>Eukaryota</taxon>
        <taxon>Metazoa</taxon>
        <taxon>Spiralia</taxon>
        <taxon>Lophotrochozoa</taxon>
        <taxon>Brachiopoda</taxon>
        <taxon>Linguliformea</taxon>
        <taxon>Lingulata</taxon>
        <taxon>Lingulida</taxon>
        <taxon>Linguloidea</taxon>
        <taxon>Lingulidae</taxon>
        <taxon>Lingula</taxon>
    </lineage>
</organism>
<keyword evidence="5" id="KW-0175">Coiled coil</keyword>
<dbReference type="SUPFAM" id="SSF90112">
    <property type="entry name" value="Neurotransmitter-gated ion-channel transmembrane pore"/>
    <property type="match status" value="1"/>
</dbReference>
<evidence type="ECO:0000256" key="6">
    <source>
        <dbReference type="SAM" id="MobiDB-lite"/>
    </source>
</evidence>
<dbReference type="FunFam" id="2.70.170.10:FF:000053">
    <property type="entry name" value="Predicted protein"/>
    <property type="match status" value="1"/>
</dbReference>
<protein>
    <submittedName>
        <fullName evidence="10">Gamma-aminobutyric acid receptor subunit pi</fullName>
    </submittedName>
</protein>
<evidence type="ECO:0000256" key="5">
    <source>
        <dbReference type="SAM" id="Coils"/>
    </source>
</evidence>
<gene>
    <name evidence="10" type="primary">LOC106153689</name>
</gene>
<evidence type="ECO:0000256" key="3">
    <source>
        <dbReference type="ARBA" id="ARBA00022989"/>
    </source>
</evidence>
<evidence type="ECO:0000256" key="7">
    <source>
        <dbReference type="SAM" id="Phobius"/>
    </source>
</evidence>
<dbReference type="KEGG" id="lak:106153689"/>
<sequence>MDGQLDNLLQEQKQQALQLIEEQRKQTALLLKIVENTTDGEKIHRNRKYFGGEKVVVELRTSFIAVGDINDAHQEFSADVYIEARWKEPLLVQKDGSQLDAKDVDWDEHWDPRIVVINEVSTYKKNRMHQLTYEDGDGIPVVILGIRINATFKENLELFDFPLDYQNLTLRLMSDWPNTELEFEKSMTNIDKIRTDNFSARQQWVLKCYVNSQKITYNSSDNHVSWDQSVYPMYESGVQVTRRAGFYFWNVFLVLFCIMLLTFASFTVNRASPNDRLGVTLTLLLTSVAFKFIVTSSLPAVSYLTFLDLFVIGCLVIQFLIAGENAIVALLQADSALTFDIASAAIIGGCTIAFQVIMVFWLFIKIYKRKKILAKNCKKYEELCTQILENRKRKEIQQEELKRRKEELHNQMQVYVSKVQEQQPKRKKRKSRSSRSKSRLENKVANTSAEGAYMDMQFNDNGETVDDPKNHSK</sequence>
<dbReference type="STRING" id="7574.A0A1S3HAV6"/>
<reference evidence="10" key="1">
    <citation type="submission" date="2025-08" db="UniProtKB">
        <authorList>
            <consortium name="RefSeq"/>
        </authorList>
    </citation>
    <scope>IDENTIFICATION</scope>
    <source>
        <tissue evidence="10">Gonads</tissue>
    </source>
</reference>
<accession>A0A1S3HAV6</accession>
<evidence type="ECO:0000256" key="1">
    <source>
        <dbReference type="ARBA" id="ARBA00004141"/>
    </source>
</evidence>
<dbReference type="SUPFAM" id="SSF63712">
    <property type="entry name" value="Nicotinic receptor ligand binding domain-like"/>
    <property type="match status" value="1"/>
</dbReference>
<comment type="subcellular location">
    <subcellularLocation>
        <location evidence="1">Membrane</location>
        <topology evidence="1">Multi-pass membrane protein</topology>
    </subcellularLocation>
</comment>
<dbReference type="InParanoid" id="A0A1S3HAV6"/>
<dbReference type="Proteomes" id="UP000085678">
    <property type="component" value="Unplaced"/>
</dbReference>
<dbReference type="PANTHER" id="PTHR18945">
    <property type="entry name" value="NEUROTRANSMITTER GATED ION CHANNEL"/>
    <property type="match status" value="1"/>
</dbReference>
<feature type="transmembrane region" description="Helical" evidence="7">
    <location>
        <begin position="341"/>
        <end position="364"/>
    </location>
</feature>
<keyword evidence="9" id="KW-1185">Reference proteome</keyword>
<dbReference type="GeneID" id="106153689"/>
<feature type="transmembrane region" description="Helical" evidence="7">
    <location>
        <begin position="246"/>
        <end position="265"/>
    </location>
</feature>
<dbReference type="InterPro" id="IPR006202">
    <property type="entry name" value="Neur_chan_lig-bd"/>
</dbReference>
<dbReference type="InterPro" id="IPR006201">
    <property type="entry name" value="Neur_channel"/>
</dbReference>
<dbReference type="GO" id="GO:0004888">
    <property type="term" value="F:transmembrane signaling receptor activity"/>
    <property type="evidence" value="ECO:0007669"/>
    <property type="project" value="InterPro"/>
</dbReference>